<dbReference type="Proteomes" id="UP001607303">
    <property type="component" value="Unassembled WGS sequence"/>
</dbReference>
<organism evidence="1 2">
    <name type="scientific">Vespula maculifrons</name>
    <name type="common">Eastern yellow jacket</name>
    <name type="synonym">Wasp</name>
    <dbReference type="NCBI Taxonomy" id="7453"/>
    <lineage>
        <taxon>Eukaryota</taxon>
        <taxon>Metazoa</taxon>
        <taxon>Ecdysozoa</taxon>
        <taxon>Arthropoda</taxon>
        <taxon>Hexapoda</taxon>
        <taxon>Insecta</taxon>
        <taxon>Pterygota</taxon>
        <taxon>Neoptera</taxon>
        <taxon>Endopterygota</taxon>
        <taxon>Hymenoptera</taxon>
        <taxon>Apocrita</taxon>
        <taxon>Aculeata</taxon>
        <taxon>Vespoidea</taxon>
        <taxon>Vespidae</taxon>
        <taxon>Vespinae</taxon>
        <taxon>Vespula</taxon>
    </lineage>
</organism>
<comment type="caution">
    <text evidence="1">The sequence shown here is derived from an EMBL/GenBank/DDBJ whole genome shotgun (WGS) entry which is preliminary data.</text>
</comment>
<evidence type="ECO:0000313" key="1">
    <source>
        <dbReference type="EMBL" id="KAL2739978.1"/>
    </source>
</evidence>
<accession>A0ABD2C4K1</accession>
<evidence type="ECO:0000313" key="2">
    <source>
        <dbReference type="Proteomes" id="UP001607303"/>
    </source>
</evidence>
<name>A0ABD2C4K1_VESMC</name>
<reference evidence="1 2" key="1">
    <citation type="journal article" date="2024" name="Ann. Entomol. Soc. Am.">
        <title>Genomic analyses of the southern and eastern yellowjacket wasps (Hymenoptera: Vespidae) reveal evolutionary signatures of social life.</title>
        <authorList>
            <person name="Catto M.A."/>
            <person name="Caine P.B."/>
            <person name="Orr S.E."/>
            <person name="Hunt B.G."/>
            <person name="Goodisman M.A.D."/>
        </authorList>
    </citation>
    <scope>NUCLEOTIDE SEQUENCE [LARGE SCALE GENOMIC DNA]</scope>
    <source>
        <strain evidence="1">232</strain>
        <tissue evidence="1">Head and thorax</tissue>
    </source>
</reference>
<sequence>MAVRRGSGDDEYAELGWDGRIYPFVKGGQILLCRSQGRRPSRTANPCGSPRVIHETSSLCRTRKKLEIGILERRGEEEEEEKEEEKGDFDSCEWLNEVASNLRWQKVFRENGDLERARDEEEVKVEVCGRMGEYRKRVSNQPCETLKFVDPDYSSILGQWHSIRKLTFYSGPLVPFYSSMGQFSCAPLRNTRDAISQPVSRTLQEVSTSFMVAEIGTQNCGSFAGKSIGIY</sequence>
<protein>
    <submittedName>
        <fullName evidence="1">Uncharacterized protein</fullName>
    </submittedName>
</protein>
<keyword evidence="2" id="KW-1185">Reference proteome</keyword>
<dbReference type="AlphaFoldDB" id="A0ABD2C4K1"/>
<gene>
    <name evidence="1" type="ORF">V1477_011367</name>
</gene>
<dbReference type="EMBL" id="JAYRBN010000061">
    <property type="protein sequence ID" value="KAL2739978.1"/>
    <property type="molecule type" value="Genomic_DNA"/>
</dbReference>
<proteinExistence type="predicted"/>